<comment type="caution">
    <text evidence="3">The sequence shown here is derived from an EMBL/GenBank/DDBJ whole genome shotgun (WGS) entry which is preliminary data.</text>
</comment>
<dbReference type="Gene3D" id="2.80.10.50">
    <property type="match status" value="1"/>
</dbReference>
<evidence type="ECO:0000256" key="1">
    <source>
        <dbReference type="SAM" id="MobiDB-lite"/>
    </source>
</evidence>
<evidence type="ECO:0000313" key="4">
    <source>
        <dbReference type="Proteomes" id="UP000619260"/>
    </source>
</evidence>
<dbReference type="Pfam" id="PF20148">
    <property type="entry name" value="DUF6531"/>
    <property type="match status" value="1"/>
</dbReference>
<dbReference type="PROSITE" id="PS50231">
    <property type="entry name" value="RICIN_B_LECTIN"/>
    <property type="match status" value="1"/>
</dbReference>
<dbReference type="SUPFAM" id="SSF49899">
    <property type="entry name" value="Concanavalin A-like lectins/glucanases"/>
    <property type="match status" value="1"/>
</dbReference>
<dbReference type="InterPro" id="IPR045351">
    <property type="entry name" value="DUF6531"/>
</dbReference>
<reference evidence="3" key="1">
    <citation type="submission" date="2021-01" db="EMBL/GenBank/DDBJ databases">
        <title>Whole genome shotgun sequence of Virgisporangium aliadipatigenens NBRC 105644.</title>
        <authorList>
            <person name="Komaki H."/>
            <person name="Tamura T."/>
        </authorList>
    </citation>
    <scope>NUCLEOTIDE SEQUENCE</scope>
    <source>
        <strain evidence="3">NBRC 105644</strain>
    </source>
</reference>
<evidence type="ECO:0000259" key="2">
    <source>
        <dbReference type="SMART" id="SM00458"/>
    </source>
</evidence>
<dbReference type="NCBIfam" id="TIGR03696">
    <property type="entry name" value="Rhs_assc_core"/>
    <property type="match status" value="1"/>
</dbReference>
<dbReference type="InterPro" id="IPR022385">
    <property type="entry name" value="Rhs_assc_core"/>
</dbReference>
<dbReference type="SMART" id="SM00458">
    <property type="entry name" value="RICIN"/>
    <property type="match status" value="1"/>
</dbReference>
<sequence>MATERSRRSTVFTNPDGTKTLRLYQHDVFVPGNRDSYVRVDPTLTRRPDGRLSAVAAAPVSVASRADDAALGSVDLGSGTTAAFRLDAAAAVQADVSSDGARFAGVRPHSDVVLTPTAEGLKELIVLNSADAPTSWTFPLTVQGVTPRLDAESGAVLFVDDETAEVRGSIPAGFMYDSAIDPRSGDPATSHAVAYSLHNADGTWTLRVDLDGGWLRDPARRFPVTVDPTLRRNTEVDDTFASSRDWKGSDGSSDTVLRVGTYDGVEKAASYLHFNGVMSALSNKYILGASLNLYNVWSYSCRPYPIAVYRVTEPWSGSGVRQFPGPAYDAGDMIAWNNFAYGYDSCSNDTWVSFYIPGNRMTDWVHGTQPFHGFTLRSDFNSKDSWKKFASANYGNASATPFLDVNYSDEGASYALPNANFDPPVTTSTAGKITARVTNWGGSTWTPSNGFRLTHTVVNSSGATVHTGTYPVPHNVGPHQSADIPINVGALPVGSYTLRLDMINPSGAAFQPTYGSSAGTAGFSVANGPPTINGNNPPNNGTVDSLTPTLWASYYDPDNYPLGGRRFEFQICTGPAGAGETCTSSGWTNSPGWQVPAELLRWSETAHWYVTVSDSQAQSGRIGPLYFTPIVPQPPITSHLAGAPDGGDMPNVNPQVGNYTRTVTDISVAVHGPALGVSRTYNSQDLRTSGAFGTGWSTPLDQRLTIEPGGDVVLSAPSGDEIRFGSNSDGTFAPPPGRNLTLAEDDRMLVLRDATGARRVFDRDGTLQATIDADGRAQTYHYRSTAEGSQLYRVTDATSGRSLHLTWTGRHITSAATDPPAQGQPAPTWTYTYTGDELTKVCAPLSSDSCTSYTYQDSSHYRTVVSDDNPTAHWPLGESSGSVAVNVAARSSGEYDATYSSVTLGLTGAVQGSSDKAAAFNGSSTSRLRLPDNLISSASTFSTELWFKAATGQQGVLLSTQNTLPGRGRNRYTPMLYVGQDGLLRGRAPTGQATGAVIGHADKCLDVRTSLTTDGTPVQLYPCNGTDAQQWTFGSDGTVRAFGKCLDVSEYGTSNGSKLHLWQCHGGANQVWRFNGTALVNPVSNRCADTPSDADSTQLHLWECHSGENQQWNPTGGATSIASTARVDDGQWHHAVLSITPGRQTLHLDGHVLGSLDAPLEHGDQAHAMVGDGIATGWAQAPAGRYPFTGVIDEVAFYRRALSGTQSAAHYDAAVHQTKRLTSVVEPGAFTAATVTYNPATGRVTTNKDRNGATWNLGAPTVGNQRREVVVNSSVRDAVTYTYDTANAGRLLAREDSFGRRSWEYNAAGFVSKSTDENGNSVLTDTDSRGNVIARTTCRGAGQCNTAYYGYFLNPANPLDPRNDVQIWHADARSANATDTTYRTLNDIDAAGRTVKTTYPLPAGHTVAPTETFTYSASPTYNRTTAAQPFIPAEQIVDLHGDDAYTTIDLPFPVPFYGRTRTSIKVSTNGYASFAHPTDTNEGHDPYVDAVPLPTTAPAEAVYPLWDDLVVDEQASIRTTVTGTAPNRQFVIEWRNVHPYGQPSNRFSFEAVFSESGAITFNYSGLNSPEARGSEATVGVSDLAGIAAVQHSHATTALQSGTTVVFTPQPTTTPVPGLLTSATATNGGVTQHSYNTAGDRTRTVDAAGLTTDLTYDALGRPTTSTQSAVVNGAPVTYGTTTTAYNPLSQPATVTAPPITNPITGVVHTAQTAYTYDAAGRPTNRTISDTTGADPPRTTAWTYDPAGRLTSEKRPDNTVTTQDWDTAGDLVGSTDPSGPALRYTYDDAHRRVETTAVGAGVDPMNTGATTLVLESRAYDPAGRLSAVVDAMGRETALTYYSDDLPATITRVRRDSAGTVTSTTTLAEYTYDQAGNLTRETGVSAISTAWTYDPAGYTTTETFDPNGLARTTTYSNNRDGTIARAALTAPQSPGRTERVDYTYDPAARLLTETVDNTGGNPATITTRVERDPRGLPTRVTEPGGAVSDITYDAEANPVTVTGAARTSWTNGIRSDGTRPTVIIGRNTFGDVTHQRDPLGATTTLTVDAMGRTTEATLPPYTPPGAGSPIIATSRTEYNGAGLPAKTIDGLGRETTYTYDPYGRVTRQTLPDPDGTGPKTSPVWAAAYDRLGEILDATDPTGAHILATWDDLGRQRTETRSERISGQTVYYTTEFGYDAAGNVNAITSPLGKTTTATYDAAGNPTRVTDPTGRFIATGYDLADRPVMTVQGQGTTFASPAESISYDLAGRPTTHRVCTTAADGSCATVLKTRSWTYDAADRVTQAGSFAGRVTTYTYDGAGQRSTISERVDPTNPATAVTTHLGYDPAGRQTRLTDGNGNTTDYTYNVWGLPESTIEPATPNHPALTDRTWTTHYDRAGQPIRESLPGGIVRDRTFDALGRLTAETGTGAETATADRRLDYDAADRPTKISGPTGDTTYAWNDRGLLTQTTAPGANATFGYNADGRLISRTDPTDTTSSFTYDDAGRLATAADPLTNSTATFAYTPTGQVANVGYGTGKASRVYTYDNHGRVVTDTWKRPDGSAVASTTYGYDNDDLLTSKITTGFAGAGSNAYSFDGLARLATWTRPDGQTITYGYDQTSNRTTVTGPGGTRTTAYDARNRALSSTGGGKSDEQRTWTARGTLRTVTSAGSATTYTNDAFERLIQVAAPINTTTYTYDALDRVAQRNGTALAYVDLSNNPTTAPTVAGQAKIVRTPDGQPLSDQSSSGPGRILITDPIHHDVTAAADPTTGSLGASASYDPYGTPSASGTLPLGFQGGVPDPQTGHVNAHARWYEPATGAFTSRDTWTLDPDPTTQVNRYLYGNANPITGADPTGHYCTYGQTTCPPTTTAPGRTPPRGGGGGLAGLILVGVGVAIDYYTRDQRLIKGPHYSNSDSNDSDLKRNQRGRTYSQNSFNPSGGGYADDRPANSPHGGNGNGKSSGNSRGRAGTTTRARPLVSGPPRVAPRPAEVPINDRAAHVDITGGAPIGNLATGLPEAPHITESAADSQPAPIGSPDDFAKPAQGQLKSSCAPGALVRSDGTRSAQIFECNGSGGRRGGSAVRTLNQRLIAMVAESNPGWELVGGGYHPETGQKLPEIGFGPKRGGTWADFTFRREDGQLIHFQTVDELKSIRSPDVREAWNAVRLARQSGDPVIMIGKKSGDWWIVLPPK</sequence>
<gene>
    <name evidence="3" type="ORF">Val02_82900</name>
</gene>
<dbReference type="Proteomes" id="UP000619260">
    <property type="component" value="Unassembled WGS sequence"/>
</dbReference>
<dbReference type="InterPro" id="IPR031325">
    <property type="entry name" value="RHS_repeat"/>
</dbReference>
<dbReference type="PANTHER" id="PTHR32305:SF15">
    <property type="entry name" value="PROTEIN RHSA-RELATED"/>
    <property type="match status" value="1"/>
</dbReference>
<dbReference type="Pfam" id="PF05593">
    <property type="entry name" value="RHS_repeat"/>
    <property type="match status" value="8"/>
</dbReference>
<dbReference type="CDD" id="cd23451">
    <property type="entry name" value="beta-trefoil_Ricin_laminarinase"/>
    <property type="match status" value="1"/>
</dbReference>
<organism evidence="3 4">
    <name type="scientific">Virgisporangium aliadipatigenens</name>
    <dbReference type="NCBI Taxonomy" id="741659"/>
    <lineage>
        <taxon>Bacteria</taxon>
        <taxon>Bacillati</taxon>
        <taxon>Actinomycetota</taxon>
        <taxon>Actinomycetes</taxon>
        <taxon>Micromonosporales</taxon>
        <taxon>Micromonosporaceae</taxon>
        <taxon>Virgisporangium</taxon>
    </lineage>
</organism>
<feature type="compositionally biased region" description="Low complexity" evidence="1">
    <location>
        <begin position="2938"/>
        <end position="2953"/>
    </location>
</feature>
<dbReference type="InterPro" id="IPR050708">
    <property type="entry name" value="T6SS_VgrG/RHS"/>
</dbReference>
<feature type="region of interest" description="Disordered" evidence="1">
    <location>
        <begin position="1719"/>
        <end position="1777"/>
    </location>
</feature>
<dbReference type="InterPro" id="IPR013320">
    <property type="entry name" value="ConA-like_dom_sf"/>
</dbReference>
<accession>A0A8J3YTH9</accession>
<dbReference type="InterPro" id="IPR035992">
    <property type="entry name" value="Ricin_B-like_lectins"/>
</dbReference>
<dbReference type="InterPro" id="IPR000772">
    <property type="entry name" value="Ricin_B_lectin"/>
</dbReference>
<dbReference type="EMBL" id="BOPF01000047">
    <property type="protein sequence ID" value="GIJ51404.1"/>
    <property type="molecule type" value="Genomic_DNA"/>
</dbReference>
<dbReference type="Gene3D" id="2.180.10.10">
    <property type="entry name" value="RHS repeat-associated core"/>
    <property type="match status" value="6"/>
</dbReference>
<dbReference type="SUPFAM" id="SSF50370">
    <property type="entry name" value="Ricin B-like lectins"/>
    <property type="match status" value="1"/>
</dbReference>
<feature type="region of interest" description="Disordered" evidence="1">
    <location>
        <begin position="3001"/>
        <end position="3024"/>
    </location>
</feature>
<evidence type="ECO:0000313" key="3">
    <source>
        <dbReference type="EMBL" id="GIJ51404.1"/>
    </source>
</evidence>
<feature type="domain" description="Ricin B lectin" evidence="2">
    <location>
        <begin position="992"/>
        <end position="1115"/>
    </location>
</feature>
<feature type="region of interest" description="Disordered" evidence="1">
    <location>
        <begin position="2885"/>
        <end position="2971"/>
    </location>
</feature>
<dbReference type="PANTHER" id="PTHR32305">
    <property type="match status" value="1"/>
</dbReference>
<keyword evidence="4" id="KW-1185">Reference proteome</keyword>
<dbReference type="InterPro" id="IPR006530">
    <property type="entry name" value="YD"/>
</dbReference>
<feature type="compositionally biased region" description="Polar residues" evidence="1">
    <location>
        <begin position="2905"/>
        <end position="2915"/>
    </location>
</feature>
<proteinExistence type="predicted"/>
<dbReference type="Gene3D" id="2.60.120.200">
    <property type="match status" value="1"/>
</dbReference>
<dbReference type="Pfam" id="PF00652">
    <property type="entry name" value="Ricin_B_lectin"/>
    <property type="match status" value="1"/>
</dbReference>
<dbReference type="NCBIfam" id="TIGR01643">
    <property type="entry name" value="YD_repeat_2x"/>
    <property type="match status" value="9"/>
</dbReference>
<name>A0A8J3YTH9_9ACTN</name>
<protein>
    <recommendedName>
        <fullName evidence="2">Ricin B lectin domain-containing protein</fullName>
    </recommendedName>
</protein>